<dbReference type="InterPro" id="IPR009057">
    <property type="entry name" value="Homeodomain-like_sf"/>
</dbReference>
<reference evidence="5 6" key="1">
    <citation type="submission" date="2020-04" db="EMBL/GenBank/DDBJ databases">
        <title>Flammeovirga sp. SR4, a novel species isolated from seawater.</title>
        <authorList>
            <person name="Wang X."/>
        </authorList>
    </citation>
    <scope>NUCLEOTIDE SEQUENCE [LARGE SCALE GENOMIC DNA]</scope>
    <source>
        <strain evidence="5 6">ATCC 23126</strain>
    </source>
</reference>
<evidence type="ECO:0000256" key="3">
    <source>
        <dbReference type="ARBA" id="ARBA00023163"/>
    </source>
</evidence>
<dbReference type="InterPro" id="IPR018060">
    <property type="entry name" value="HTH_AraC"/>
</dbReference>
<proteinExistence type="predicted"/>
<organism evidence="5 6">
    <name type="scientific">Flammeovirga aprica JL-4</name>
    <dbReference type="NCBI Taxonomy" id="694437"/>
    <lineage>
        <taxon>Bacteria</taxon>
        <taxon>Pseudomonadati</taxon>
        <taxon>Bacteroidota</taxon>
        <taxon>Cytophagia</taxon>
        <taxon>Cytophagales</taxon>
        <taxon>Flammeovirgaceae</taxon>
        <taxon>Flammeovirga</taxon>
    </lineage>
</organism>
<evidence type="ECO:0000256" key="1">
    <source>
        <dbReference type="ARBA" id="ARBA00023015"/>
    </source>
</evidence>
<dbReference type="SMART" id="SM00342">
    <property type="entry name" value="HTH_ARAC"/>
    <property type="match status" value="1"/>
</dbReference>
<dbReference type="EMBL" id="JABANE010000027">
    <property type="protein sequence ID" value="NME68701.1"/>
    <property type="molecule type" value="Genomic_DNA"/>
</dbReference>
<dbReference type="GO" id="GO:0043565">
    <property type="term" value="F:sequence-specific DNA binding"/>
    <property type="evidence" value="ECO:0007669"/>
    <property type="project" value="InterPro"/>
</dbReference>
<keyword evidence="6" id="KW-1185">Reference proteome</keyword>
<keyword evidence="3" id="KW-0804">Transcription</keyword>
<sequence length="302" mass="34751">METLEFNTISALHQKFGLSQPEHPLVSVFEHHSYGNTEMIEPVKVQLNLYQVSFKNTKSGFKGYGRNSYDFEEGSLVFTKPDQVLIVGSHEKNVAPEGGWTLLFHPDLIRKSPLGMSIENYTFFDYDVNEGLHVSEKERLSIQELVSKIQTEINQNLDKHSQKLIVSNIELLLDYCMRYYDRQFYTRTNLNQDFVTKFELILKAYYESEMQLTSGIPSVKYCGAEMNMSANYLSDLLKKETGKGAKEHILKYVLDKAKTKLLGSAEPIGRIAYNLGFEYPQHFSRLFKKKTGLSPAEYRSMS</sequence>
<gene>
    <name evidence="5" type="ORF">HHU12_12085</name>
</gene>
<dbReference type="Gene3D" id="1.10.10.60">
    <property type="entry name" value="Homeodomain-like"/>
    <property type="match status" value="2"/>
</dbReference>
<feature type="domain" description="HTH araC/xylS-type" evidence="4">
    <location>
        <begin position="200"/>
        <end position="301"/>
    </location>
</feature>
<protein>
    <submittedName>
        <fullName evidence="5">AraC family transcriptional regulator</fullName>
    </submittedName>
</protein>
<evidence type="ECO:0000313" key="5">
    <source>
        <dbReference type="EMBL" id="NME68701.1"/>
    </source>
</evidence>
<dbReference type="InterPro" id="IPR020449">
    <property type="entry name" value="Tscrpt_reg_AraC-type_HTH"/>
</dbReference>
<dbReference type="RefSeq" id="WP_169656997.1">
    <property type="nucleotide sequence ID" value="NZ_JABANE010000027.1"/>
</dbReference>
<dbReference type="GO" id="GO:0003700">
    <property type="term" value="F:DNA-binding transcription factor activity"/>
    <property type="evidence" value="ECO:0007669"/>
    <property type="project" value="InterPro"/>
</dbReference>
<keyword evidence="2" id="KW-0238">DNA-binding</keyword>
<dbReference type="PANTHER" id="PTHR43280:SF32">
    <property type="entry name" value="TRANSCRIPTIONAL REGULATORY PROTEIN"/>
    <property type="match status" value="1"/>
</dbReference>
<dbReference type="PANTHER" id="PTHR43280">
    <property type="entry name" value="ARAC-FAMILY TRANSCRIPTIONAL REGULATOR"/>
    <property type="match status" value="1"/>
</dbReference>
<dbReference type="Pfam" id="PF12833">
    <property type="entry name" value="HTH_18"/>
    <property type="match status" value="1"/>
</dbReference>
<dbReference type="Proteomes" id="UP000576082">
    <property type="component" value="Unassembled WGS sequence"/>
</dbReference>
<dbReference type="SUPFAM" id="SSF46689">
    <property type="entry name" value="Homeodomain-like"/>
    <property type="match status" value="1"/>
</dbReference>
<evidence type="ECO:0000313" key="6">
    <source>
        <dbReference type="Proteomes" id="UP000576082"/>
    </source>
</evidence>
<evidence type="ECO:0000259" key="4">
    <source>
        <dbReference type="PROSITE" id="PS01124"/>
    </source>
</evidence>
<dbReference type="AlphaFoldDB" id="A0A7X9RTN9"/>
<keyword evidence="1" id="KW-0805">Transcription regulation</keyword>
<accession>A0A7X9RTN9</accession>
<comment type="caution">
    <text evidence="5">The sequence shown here is derived from an EMBL/GenBank/DDBJ whole genome shotgun (WGS) entry which is preliminary data.</text>
</comment>
<name>A0A7X9RTN9_9BACT</name>
<dbReference type="PRINTS" id="PR00032">
    <property type="entry name" value="HTHARAC"/>
</dbReference>
<evidence type="ECO:0000256" key="2">
    <source>
        <dbReference type="ARBA" id="ARBA00023125"/>
    </source>
</evidence>
<dbReference type="PROSITE" id="PS01124">
    <property type="entry name" value="HTH_ARAC_FAMILY_2"/>
    <property type="match status" value="1"/>
</dbReference>